<reference evidence="1" key="1">
    <citation type="submission" date="2023-06" db="EMBL/GenBank/DDBJ databases">
        <authorList>
            <person name="Delattre M."/>
        </authorList>
    </citation>
    <scope>NUCLEOTIDE SEQUENCE</scope>
    <source>
        <strain evidence="1">AF72</strain>
    </source>
</reference>
<comment type="caution">
    <text evidence="1">The sequence shown here is derived from an EMBL/GenBank/DDBJ whole genome shotgun (WGS) entry which is preliminary data.</text>
</comment>
<accession>A0AA36D2M1</accession>
<evidence type="ECO:0000313" key="2">
    <source>
        <dbReference type="Proteomes" id="UP001177023"/>
    </source>
</evidence>
<dbReference type="AlphaFoldDB" id="A0AA36D2M1"/>
<keyword evidence="2" id="KW-1185">Reference proteome</keyword>
<sequence length="234" mass="26280">MFRWCIWDRGGCRRGNVSTTVGFTITFRHIDAVSLDFSMLRVVILAAFAGLAVIAEEQIPCGLPPFAAKLPKKQGAEVNSTWEKYTDGPCDELQEKTFAILDTLSPEERTAVFGAPPAAADAFEDGAPLFIRMMSAENKKAFDDIWLNNGIEDEVKHKKVAEFAKQNFKGDQLANFNTWFDEVRRHKAAVDERISKLSKKAKSTLKKIIKIRAQEQEIMSKMSTEVARELHGLI</sequence>
<name>A0AA36D2M1_9BILA</name>
<proteinExistence type="predicted"/>
<evidence type="ECO:0000313" key="1">
    <source>
        <dbReference type="EMBL" id="CAJ0578799.1"/>
    </source>
</evidence>
<dbReference type="EMBL" id="CATQJA010002654">
    <property type="protein sequence ID" value="CAJ0578799.1"/>
    <property type="molecule type" value="Genomic_DNA"/>
</dbReference>
<gene>
    <name evidence="1" type="ORF">MSPICULIGERA_LOCUS17040</name>
</gene>
<feature type="non-terminal residue" evidence="1">
    <location>
        <position position="234"/>
    </location>
</feature>
<protein>
    <submittedName>
        <fullName evidence="1">Uncharacterized protein</fullName>
    </submittedName>
</protein>
<dbReference type="Proteomes" id="UP001177023">
    <property type="component" value="Unassembled WGS sequence"/>
</dbReference>
<organism evidence="1 2">
    <name type="scientific">Mesorhabditis spiculigera</name>
    <dbReference type="NCBI Taxonomy" id="96644"/>
    <lineage>
        <taxon>Eukaryota</taxon>
        <taxon>Metazoa</taxon>
        <taxon>Ecdysozoa</taxon>
        <taxon>Nematoda</taxon>
        <taxon>Chromadorea</taxon>
        <taxon>Rhabditida</taxon>
        <taxon>Rhabditina</taxon>
        <taxon>Rhabditomorpha</taxon>
        <taxon>Rhabditoidea</taxon>
        <taxon>Rhabditidae</taxon>
        <taxon>Mesorhabditinae</taxon>
        <taxon>Mesorhabditis</taxon>
    </lineage>
</organism>